<evidence type="ECO:0000256" key="2">
    <source>
        <dbReference type="ARBA" id="ARBA00022676"/>
    </source>
</evidence>
<keyword evidence="4 8" id="KW-0812">Transmembrane</keyword>
<sequence length="304" mass="33880">MSSIRNGVNRQIGFLYGSVVEDYFTGYHLHCRGWTSAYCFPTRPAFLGSVPVSFSDTLIQNKRWAAGLLQVGFSRFSPLTYGPMKRNSVLQSMCYAWLAFWPIYSIPLVCYGTIPQLCFMNGVYLFPPVSSLWFAVFVTFYACSLCQLLVEICLTGGSIRSLINEVRWGMILSVTSHLFACLSLVMKLVGMGEIKFDLTNKATGEEQIRRYERGTFDFEGSSMVLVPATTLAILNVVTLVIGCIRMIVDSSLHDMFGQLLLSLLILAMSYRVLEAIFVRRDTGRVPASISLVSIILAAVIVLLC</sequence>
<comment type="caution">
    <text evidence="9">The sequence shown here is derived from an EMBL/GenBank/DDBJ whole genome shotgun (WGS) entry which is preliminary data.</text>
</comment>
<protein>
    <submittedName>
        <fullName evidence="9">Cellulose synthase-like protein G2</fullName>
    </submittedName>
</protein>
<name>A0AAX6GP98_IRIPA</name>
<keyword evidence="6 8" id="KW-0472">Membrane</keyword>
<feature type="transmembrane region" description="Helical" evidence="8">
    <location>
        <begin position="285"/>
        <end position="303"/>
    </location>
</feature>
<evidence type="ECO:0000256" key="4">
    <source>
        <dbReference type="ARBA" id="ARBA00022692"/>
    </source>
</evidence>
<keyword evidence="2" id="KW-0328">Glycosyltransferase</keyword>
<evidence type="ECO:0000256" key="1">
    <source>
        <dbReference type="ARBA" id="ARBA00004308"/>
    </source>
</evidence>
<dbReference type="PANTHER" id="PTHR13301">
    <property type="entry name" value="X-BOX TRANSCRIPTION FACTOR-RELATED"/>
    <property type="match status" value="1"/>
</dbReference>
<evidence type="ECO:0000313" key="9">
    <source>
        <dbReference type="EMBL" id="KAJ6830137.1"/>
    </source>
</evidence>
<evidence type="ECO:0000256" key="5">
    <source>
        <dbReference type="ARBA" id="ARBA00022989"/>
    </source>
</evidence>
<dbReference type="GO" id="GO:0071555">
    <property type="term" value="P:cell wall organization"/>
    <property type="evidence" value="ECO:0007669"/>
    <property type="project" value="UniProtKB-KW"/>
</dbReference>
<gene>
    <name evidence="9" type="ORF">M6B38_125585</name>
</gene>
<reference evidence="9" key="2">
    <citation type="submission" date="2023-04" db="EMBL/GenBank/DDBJ databases">
        <authorList>
            <person name="Bruccoleri R.E."/>
            <person name="Oakeley E.J."/>
            <person name="Faust A.-M."/>
            <person name="Dessus-Babus S."/>
            <person name="Altorfer M."/>
            <person name="Burckhardt D."/>
            <person name="Oertli M."/>
            <person name="Naumann U."/>
            <person name="Petersen F."/>
            <person name="Wong J."/>
        </authorList>
    </citation>
    <scope>NUCLEOTIDE SEQUENCE</scope>
    <source>
        <strain evidence="9">GSM-AAB239-AS_SAM_17_03QT</strain>
        <tissue evidence="9">Leaf</tissue>
    </source>
</reference>
<keyword evidence="10" id="KW-1185">Reference proteome</keyword>
<evidence type="ECO:0000256" key="6">
    <source>
        <dbReference type="ARBA" id="ARBA00023136"/>
    </source>
</evidence>
<keyword evidence="7" id="KW-0961">Cell wall biogenesis/degradation</keyword>
<dbReference type="GO" id="GO:0012505">
    <property type="term" value="C:endomembrane system"/>
    <property type="evidence" value="ECO:0007669"/>
    <property type="project" value="UniProtKB-SubCell"/>
</dbReference>
<organism evidence="9 10">
    <name type="scientific">Iris pallida</name>
    <name type="common">Sweet iris</name>
    <dbReference type="NCBI Taxonomy" id="29817"/>
    <lineage>
        <taxon>Eukaryota</taxon>
        <taxon>Viridiplantae</taxon>
        <taxon>Streptophyta</taxon>
        <taxon>Embryophyta</taxon>
        <taxon>Tracheophyta</taxon>
        <taxon>Spermatophyta</taxon>
        <taxon>Magnoliopsida</taxon>
        <taxon>Liliopsida</taxon>
        <taxon>Asparagales</taxon>
        <taxon>Iridaceae</taxon>
        <taxon>Iridoideae</taxon>
        <taxon>Irideae</taxon>
        <taxon>Iris</taxon>
    </lineage>
</organism>
<dbReference type="AlphaFoldDB" id="A0AAX6GP98"/>
<comment type="subcellular location">
    <subcellularLocation>
        <location evidence="1">Endomembrane system</location>
    </subcellularLocation>
</comment>
<evidence type="ECO:0000256" key="3">
    <source>
        <dbReference type="ARBA" id="ARBA00022679"/>
    </source>
</evidence>
<feature type="transmembrane region" description="Helical" evidence="8">
    <location>
        <begin position="224"/>
        <end position="248"/>
    </location>
</feature>
<evidence type="ECO:0000313" key="10">
    <source>
        <dbReference type="Proteomes" id="UP001140949"/>
    </source>
</evidence>
<keyword evidence="3" id="KW-0808">Transferase</keyword>
<dbReference type="Pfam" id="PF03552">
    <property type="entry name" value="Cellulose_synt"/>
    <property type="match status" value="1"/>
</dbReference>
<feature type="transmembrane region" description="Helical" evidence="8">
    <location>
        <begin position="255"/>
        <end position="273"/>
    </location>
</feature>
<proteinExistence type="predicted"/>
<dbReference type="GO" id="GO:0030244">
    <property type="term" value="P:cellulose biosynthetic process"/>
    <property type="evidence" value="ECO:0007669"/>
    <property type="project" value="InterPro"/>
</dbReference>
<dbReference type="Proteomes" id="UP001140949">
    <property type="component" value="Unassembled WGS sequence"/>
</dbReference>
<dbReference type="GO" id="GO:0016760">
    <property type="term" value="F:cellulose synthase (UDP-forming) activity"/>
    <property type="evidence" value="ECO:0007669"/>
    <property type="project" value="InterPro"/>
</dbReference>
<accession>A0AAX6GP98</accession>
<feature type="transmembrane region" description="Helical" evidence="8">
    <location>
        <begin position="94"/>
        <end position="114"/>
    </location>
</feature>
<feature type="transmembrane region" description="Helical" evidence="8">
    <location>
        <begin position="166"/>
        <end position="186"/>
    </location>
</feature>
<dbReference type="InterPro" id="IPR005150">
    <property type="entry name" value="Cellulose_synth"/>
</dbReference>
<reference evidence="9" key="1">
    <citation type="journal article" date="2023" name="GigaByte">
        <title>Genome assembly of the bearded iris, Iris pallida Lam.</title>
        <authorList>
            <person name="Bruccoleri R.E."/>
            <person name="Oakeley E.J."/>
            <person name="Faust A.M.E."/>
            <person name="Altorfer M."/>
            <person name="Dessus-Babus S."/>
            <person name="Burckhardt D."/>
            <person name="Oertli M."/>
            <person name="Naumann U."/>
            <person name="Petersen F."/>
            <person name="Wong J."/>
        </authorList>
    </citation>
    <scope>NUCLEOTIDE SEQUENCE</scope>
    <source>
        <strain evidence="9">GSM-AAB239-AS_SAM_17_03QT</strain>
    </source>
</reference>
<evidence type="ECO:0000256" key="8">
    <source>
        <dbReference type="SAM" id="Phobius"/>
    </source>
</evidence>
<dbReference type="EMBL" id="JANAVB010017876">
    <property type="protein sequence ID" value="KAJ6830137.1"/>
    <property type="molecule type" value="Genomic_DNA"/>
</dbReference>
<evidence type="ECO:0000256" key="7">
    <source>
        <dbReference type="ARBA" id="ARBA00023316"/>
    </source>
</evidence>
<dbReference type="GO" id="GO:0016020">
    <property type="term" value="C:membrane"/>
    <property type="evidence" value="ECO:0007669"/>
    <property type="project" value="InterPro"/>
</dbReference>
<feature type="transmembrane region" description="Helical" evidence="8">
    <location>
        <begin position="134"/>
        <end position="154"/>
    </location>
</feature>
<keyword evidence="5 8" id="KW-1133">Transmembrane helix</keyword>